<feature type="compositionally biased region" description="Polar residues" evidence="3">
    <location>
        <begin position="439"/>
        <end position="450"/>
    </location>
</feature>
<dbReference type="Pfam" id="PF10350">
    <property type="entry name" value="DUF2428"/>
    <property type="match status" value="1"/>
</dbReference>
<dbReference type="InterPro" id="IPR056843">
    <property type="entry name" value="THADA-like_TPR"/>
</dbReference>
<dbReference type="EMBL" id="KL584824">
    <property type="protein sequence ID" value="KEQ67672.1"/>
    <property type="molecule type" value="Genomic_DNA"/>
</dbReference>
<evidence type="ECO:0000259" key="6">
    <source>
        <dbReference type="Pfam" id="PF25151"/>
    </source>
</evidence>
<dbReference type="HOGENOM" id="CLU_001011_1_1_1"/>
<dbReference type="GO" id="GO:0030488">
    <property type="term" value="P:tRNA methylation"/>
    <property type="evidence" value="ECO:0007669"/>
    <property type="project" value="TreeGrafter"/>
</dbReference>
<evidence type="ECO:0000259" key="4">
    <source>
        <dbReference type="Pfam" id="PF10350"/>
    </source>
</evidence>
<dbReference type="PANTHER" id="PTHR14387:SF0">
    <property type="entry name" value="DUF2428 DOMAIN-CONTAINING PROTEIN"/>
    <property type="match status" value="1"/>
</dbReference>
<evidence type="ECO:0000259" key="5">
    <source>
        <dbReference type="Pfam" id="PF25150"/>
    </source>
</evidence>
<sequence length="1586" mass="175139">MAAPLSEDEIRQITLNGANLVPRQLDQNILHDEVARITNLFQRIFSTLRADLTNQHRTAACNLLSNLVEKCALSQEHDFLLLLWRTEKFWHHAFWIYLDQHHALNVKPSRLLLTSLTSALTKYPDKSICESEKTALLESLVQHVGTPSENAPTRPAMQVLAHWLSKNVIFVDELCHAFGKISIEKDNQVSHSVQDVLAIVLRLAPYEDFASSAGSLAALILQKARPTDQSSAPLALGNHYASSWSSTVLDILKQKPEALGILRLYVFPEIFQQDRPSFVAFVDQLGIRSILGRDQPSEVSLPLSASQCEEVLFCALSVGSKLGLVKVADVGQTTESIGLFFEKDVLCIPDVLLGDLLLRTSDAVRIAGLAMLTTSTVTTQPLSIGAMNSLQKGLPFLHADADSGFRSELFSLIRHLMDRIKAATATLTKPPGKSKKNTTKTPVDSPSVSTQSSELVAAHKSFVEWYVAFLKTELRPTASYQRHISALKCISIVSRSGVDTQISGHPNTKSTGATVLWPFTLNVVDDEMTDLLIDLLLDAFDDVRSMATEILSLVNSDTRPQNGVFDTPMLVKVLARAQKMLIDSGRADHADGVAHLYSILFNQCSHLNHDSEQWWASRYGILGHLVHAIEQTVETAKADISRAVSKHPLHGLFISLRYIIDKPGFYQTMSSDPVVLADLQKLYLRLYDIFQAVWMSVHDTLCKDTTEGLAAEELEEEDIGTKDVLSYSWRALKESSLLLRSIVKNCPLDSPEQILLSSQQLRQLGDLTFTQLAELRHRGAFSTVAQTFVVCCMRSNSGTNTVSQTLEEWYKRAILCIQNQTAINTRRSAGLPSLMIGIVVADTKGLLFSRAMSELTTEGTRPVNQAAESAGGLSQVHALNCIKDIFKNSKLGERSEAYVPQALSLAAGCLSSDTWAVRNSGLMLFRALMDRLIGTNDAFSDEDTHTQNRLSEEAITSLMQIVLQLLTTDADVDQAKAEVVFPALQFLQRVQPPSNLAEDIKSSVLRLASSRQWLVRDKAAKTYSTLVPAINRISRVAELVRHKSRSQNEAHGVLLAAKYLVERQGKNFNTEDMDAVVNAVQSRIDDLFYDNACSFTQAAFIDVQNAFFYAAIQKQRHLFVPGTRWATTEDMNIILDLPRDHFAACSFLRQSLALSLIHEHALFSGPSSDNSAADLTARLDTLALLAIRDPDACTTALREAARIGSTDSVYATQTKQLLVSISAKLLLDGDVDIEVRDAAQEVLINLLSQGAAEDVKKTVFTDLKQVYLPSGVTTPLYSDKQLILQGALLNFRAQDHLLRDHRLTEDFEQWIVQVRYALQDSSPFDTRYAAVIATQQLDEKSLAYFNSIDSSNTVLQFCLAVYDLCNDDDIEIRTLAAPVATNILNTGSDKKKAAMVPLAANQGLAEFISSAFNSNTLAASAAISRATANAVTTSFPDSVKASLAAKTKPNSSLFAHEKHNLFIDETREARLWSSIAARLHPTAFSFRLIMNLSTWVIDGLDVLIAEVETKPDTPLGWSRKAEVFVLGMQVLYAAQLVLNLSKRGVEMPVRASAVVKRVEMLLKKGKENGVNVLWLQTGKEILEQQI</sequence>
<evidence type="ECO:0000313" key="8">
    <source>
        <dbReference type="Proteomes" id="UP000030672"/>
    </source>
</evidence>
<keyword evidence="2" id="KW-0819">tRNA processing</keyword>
<dbReference type="SUPFAM" id="SSF48371">
    <property type="entry name" value="ARM repeat"/>
    <property type="match status" value="1"/>
</dbReference>
<dbReference type="STRING" id="1043003.A0A074WCQ6"/>
<accession>A0A074WCQ6</accession>
<organism evidence="7 8">
    <name type="scientific">Aureobasidium melanogenum (strain CBS 110374)</name>
    <name type="common">Aureobasidium pullulans var. melanogenum</name>
    <dbReference type="NCBI Taxonomy" id="1043003"/>
    <lineage>
        <taxon>Eukaryota</taxon>
        <taxon>Fungi</taxon>
        <taxon>Dikarya</taxon>
        <taxon>Ascomycota</taxon>
        <taxon>Pezizomycotina</taxon>
        <taxon>Dothideomycetes</taxon>
        <taxon>Dothideomycetidae</taxon>
        <taxon>Dothideales</taxon>
        <taxon>Saccotheciaceae</taxon>
        <taxon>Aureobasidium</taxon>
    </lineage>
</organism>
<evidence type="ECO:0000256" key="2">
    <source>
        <dbReference type="ARBA" id="ARBA00022694"/>
    </source>
</evidence>
<dbReference type="PANTHER" id="PTHR14387">
    <property type="entry name" value="THADA/DEATH RECEPTOR INTERACTING PROTEIN"/>
    <property type="match status" value="1"/>
</dbReference>
<dbReference type="InterPro" id="IPR011989">
    <property type="entry name" value="ARM-like"/>
</dbReference>
<reference evidence="7 8" key="1">
    <citation type="journal article" date="2014" name="BMC Genomics">
        <title>Genome sequencing of four Aureobasidium pullulans varieties: biotechnological potential, stress tolerance, and description of new species.</title>
        <authorList>
            <person name="Gostin Ar C."/>
            <person name="Ohm R.A."/>
            <person name="Kogej T."/>
            <person name="Sonjak S."/>
            <person name="Turk M."/>
            <person name="Zajc J."/>
            <person name="Zalar P."/>
            <person name="Grube M."/>
            <person name="Sun H."/>
            <person name="Han J."/>
            <person name="Sharma A."/>
            <person name="Chiniquy J."/>
            <person name="Ngan C.Y."/>
            <person name="Lipzen A."/>
            <person name="Barry K."/>
            <person name="Grigoriev I.V."/>
            <person name="Gunde-Cimerman N."/>
        </authorList>
    </citation>
    <scope>NUCLEOTIDE SEQUENCE [LARGE SCALE GENOMIC DNA]</scope>
    <source>
        <strain evidence="7 8">CBS 110374</strain>
    </source>
</reference>
<dbReference type="Pfam" id="PF26523">
    <property type="entry name" value="Trm732_C"/>
    <property type="match status" value="1"/>
</dbReference>
<dbReference type="Gene3D" id="1.25.10.10">
    <property type="entry name" value="Leucine-rich Repeat Variant"/>
    <property type="match status" value="1"/>
</dbReference>
<gene>
    <name evidence="7" type="ORF">M437DRAFT_38503</name>
</gene>
<dbReference type="Pfam" id="PF25151">
    <property type="entry name" value="TPR_Trm732_C"/>
    <property type="match status" value="1"/>
</dbReference>
<name>A0A074WCQ6_AURM1</name>
<evidence type="ECO:0000256" key="3">
    <source>
        <dbReference type="SAM" id="MobiDB-lite"/>
    </source>
</evidence>
<dbReference type="InterPro" id="IPR056842">
    <property type="entry name" value="THADA-like_TPR_C"/>
</dbReference>
<evidence type="ECO:0000313" key="7">
    <source>
        <dbReference type="EMBL" id="KEQ67672.1"/>
    </source>
</evidence>
<feature type="domain" description="tRNA (32-2'-O)-methyltransferase regulator THADA-like TPR repeats region" evidence="5">
    <location>
        <begin position="241"/>
        <end position="544"/>
    </location>
</feature>
<dbReference type="InterPro" id="IPR016024">
    <property type="entry name" value="ARM-type_fold"/>
</dbReference>
<feature type="domain" description="DUF2428" evidence="4">
    <location>
        <begin position="682"/>
        <end position="916"/>
    </location>
</feature>
<feature type="region of interest" description="Disordered" evidence="3">
    <location>
        <begin position="427"/>
        <end position="450"/>
    </location>
</feature>
<comment type="similarity">
    <text evidence="1">Belongs to the THADA family.</text>
</comment>
<feature type="domain" description="tRNA (32-2'-O)-methyltransferase regulator THADA-like C-terminal TPR repeats region" evidence="6">
    <location>
        <begin position="918"/>
        <end position="1060"/>
    </location>
</feature>
<dbReference type="RefSeq" id="XP_040884694.1">
    <property type="nucleotide sequence ID" value="XM_041019849.1"/>
</dbReference>
<dbReference type="Proteomes" id="UP000030672">
    <property type="component" value="Unassembled WGS sequence"/>
</dbReference>
<evidence type="ECO:0000256" key="1">
    <source>
        <dbReference type="ARBA" id="ARBA00010409"/>
    </source>
</evidence>
<dbReference type="Pfam" id="PF25150">
    <property type="entry name" value="TPR_Trm732"/>
    <property type="match status" value="1"/>
</dbReference>
<keyword evidence="8" id="KW-1185">Reference proteome</keyword>
<protein>
    <submittedName>
        <fullName evidence="7">Uncharacterized protein</fullName>
    </submittedName>
</protein>
<dbReference type="GO" id="GO:0005829">
    <property type="term" value="C:cytosol"/>
    <property type="evidence" value="ECO:0007669"/>
    <property type="project" value="TreeGrafter"/>
</dbReference>
<dbReference type="GeneID" id="63913222"/>
<dbReference type="InterPro" id="IPR051954">
    <property type="entry name" value="tRNA_methyltransferase_THADA"/>
</dbReference>
<proteinExistence type="inferred from homology"/>
<dbReference type="InterPro" id="IPR019442">
    <property type="entry name" value="THADA/TRM732_DUF2428"/>
</dbReference>